<evidence type="ECO:0000313" key="2">
    <source>
        <dbReference type="Proteomes" id="UP001162060"/>
    </source>
</evidence>
<comment type="caution">
    <text evidence="1">The sequence shown here is derived from an EMBL/GenBank/DDBJ whole genome shotgun (WGS) entry which is preliminary data.</text>
</comment>
<name>A0AAV1TAY5_9STRA</name>
<sequence>MNKIKMLVEQLDAVDALFIENDPLNALLSSLSE</sequence>
<protein>
    <submittedName>
        <fullName evidence="1">Uncharacterized protein</fullName>
    </submittedName>
</protein>
<dbReference type="AlphaFoldDB" id="A0AAV1TAY5"/>
<accession>A0AAV1TAY5</accession>
<reference evidence="1" key="1">
    <citation type="submission" date="2024-01" db="EMBL/GenBank/DDBJ databases">
        <authorList>
            <person name="Webb A."/>
        </authorList>
    </citation>
    <scope>NUCLEOTIDE SEQUENCE</scope>
    <source>
        <strain evidence="1">Pm1</strain>
    </source>
</reference>
<dbReference type="Proteomes" id="UP001162060">
    <property type="component" value="Unassembled WGS sequence"/>
</dbReference>
<dbReference type="EMBL" id="CAKLBY020000039">
    <property type="protein sequence ID" value="CAK7912583.1"/>
    <property type="molecule type" value="Genomic_DNA"/>
</dbReference>
<evidence type="ECO:0000313" key="1">
    <source>
        <dbReference type="EMBL" id="CAK7912583.1"/>
    </source>
</evidence>
<gene>
    <name evidence="1" type="ORF">PM001_LOCUS4585</name>
</gene>
<proteinExistence type="predicted"/>
<organism evidence="1 2">
    <name type="scientific">Peronospora matthiolae</name>
    <dbReference type="NCBI Taxonomy" id="2874970"/>
    <lineage>
        <taxon>Eukaryota</taxon>
        <taxon>Sar</taxon>
        <taxon>Stramenopiles</taxon>
        <taxon>Oomycota</taxon>
        <taxon>Peronosporomycetes</taxon>
        <taxon>Peronosporales</taxon>
        <taxon>Peronosporaceae</taxon>
        <taxon>Peronospora</taxon>
    </lineage>
</organism>